<evidence type="ECO:0000313" key="2">
    <source>
        <dbReference type="Proteomes" id="UP000324974"/>
    </source>
</evidence>
<accession>A0A5C1A9W2</accession>
<sequence length="183" mass="20964">MGNRGILHDADKQIVRPWKLTAWLICRLEFNGRRRTVFSPGRYSELFFLDEATAFAAGHRPCGECRRERYREFKTAWLAANSTDDTEPSIKLIDRQLQAERVGPTRTKRTFEAEWPSLPDGTMIVVGGEPYLIWERRPWRWSFTGYTPTDLASGIADVLTPLSIVEVFRRGLVPQVHGSAIGR</sequence>
<dbReference type="AlphaFoldDB" id="A0A5C1A9W2"/>
<proteinExistence type="predicted"/>
<dbReference type="Proteomes" id="UP000324974">
    <property type="component" value="Chromosome"/>
</dbReference>
<protein>
    <submittedName>
        <fullName evidence="1">Uncharacterized protein</fullName>
    </submittedName>
</protein>
<gene>
    <name evidence="1" type="ORF">PX52LOC_02928</name>
</gene>
<name>A0A5C1A9W2_9BACT</name>
<reference evidence="2" key="1">
    <citation type="submission" date="2019-08" db="EMBL/GenBank/DDBJ databases">
        <title>Limnoglobus roseus gen. nov., sp. nov., a novel freshwater planctomycete with a giant genome from the family Gemmataceae.</title>
        <authorList>
            <person name="Kulichevskaya I.S."/>
            <person name="Naumoff D.G."/>
            <person name="Miroshnikov K."/>
            <person name="Ivanova A."/>
            <person name="Philippov D.A."/>
            <person name="Hakobyan A."/>
            <person name="Rijpstra I.C."/>
            <person name="Sinninghe Damste J.S."/>
            <person name="Liesack W."/>
            <person name="Dedysh S.N."/>
        </authorList>
    </citation>
    <scope>NUCLEOTIDE SEQUENCE [LARGE SCALE GENOMIC DNA]</scope>
    <source>
        <strain evidence="2">PX52</strain>
    </source>
</reference>
<dbReference type="KEGG" id="lrs:PX52LOC_02928"/>
<dbReference type="EMBL" id="CP042425">
    <property type="protein sequence ID" value="QEL15991.1"/>
    <property type="molecule type" value="Genomic_DNA"/>
</dbReference>
<evidence type="ECO:0000313" key="1">
    <source>
        <dbReference type="EMBL" id="QEL15991.1"/>
    </source>
</evidence>
<organism evidence="1 2">
    <name type="scientific">Limnoglobus roseus</name>
    <dbReference type="NCBI Taxonomy" id="2598579"/>
    <lineage>
        <taxon>Bacteria</taxon>
        <taxon>Pseudomonadati</taxon>
        <taxon>Planctomycetota</taxon>
        <taxon>Planctomycetia</taxon>
        <taxon>Gemmatales</taxon>
        <taxon>Gemmataceae</taxon>
        <taxon>Limnoglobus</taxon>
    </lineage>
</organism>
<keyword evidence="2" id="KW-1185">Reference proteome</keyword>